<feature type="transmembrane region" description="Helical" evidence="1">
    <location>
        <begin position="44"/>
        <end position="64"/>
    </location>
</feature>
<keyword evidence="1" id="KW-0812">Transmembrane</keyword>
<keyword evidence="1" id="KW-0472">Membrane</keyword>
<dbReference type="Proteomes" id="UP001461163">
    <property type="component" value="Unassembled WGS sequence"/>
</dbReference>
<comment type="caution">
    <text evidence="2">The sequence shown here is derived from an EMBL/GenBank/DDBJ whole genome shotgun (WGS) entry which is preliminary data.</text>
</comment>
<evidence type="ECO:0000256" key="1">
    <source>
        <dbReference type="SAM" id="Phobius"/>
    </source>
</evidence>
<dbReference type="RefSeq" id="WP_342880721.1">
    <property type="nucleotide sequence ID" value="NZ_JBBMQS010000001.1"/>
</dbReference>
<keyword evidence="3" id="KW-1185">Reference proteome</keyword>
<organism evidence="2 3">
    <name type="scientific">Paraglaciecola mesophila</name>
    <dbReference type="NCBI Taxonomy" id="197222"/>
    <lineage>
        <taxon>Bacteria</taxon>
        <taxon>Pseudomonadati</taxon>
        <taxon>Pseudomonadota</taxon>
        <taxon>Gammaproteobacteria</taxon>
        <taxon>Alteromonadales</taxon>
        <taxon>Alteromonadaceae</taxon>
        <taxon>Paraglaciecola</taxon>
    </lineage>
</organism>
<gene>
    <name evidence="2" type="ORF">WNY77_02205</name>
</gene>
<dbReference type="Pfam" id="PF20125">
    <property type="entry name" value="DUF6515"/>
    <property type="match status" value="1"/>
</dbReference>
<keyword evidence="1" id="KW-1133">Transmembrane helix</keyword>
<dbReference type="PROSITE" id="PS51257">
    <property type="entry name" value="PROKAR_LIPOPROTEIN"/>
    <property type="match status" value="1"/>
</dbReference>
<evidence type="ECO:0000313" key="2">
    <source>
        <dbReference type="EMBL" id="MEM5496201.1"/>
    </source>
</evidence>
<protein>
    <submittedName>
        <fullName evidence="2">DUF6515 family protein</fullName>
    </submittedName>
</protein>
<accession>A0ABU9SQN8</accession>
<reference evidence="2 3" key="1">
    <citation type="submission" date="2024-03" db="EMBL/GenBank/DDBJ databases">
        <title>Community enrichment and isolation of bacterial strains for fucoidan degradation.</title>
        <authorList>
            <person name="Sichert A."/>
        </authorList>
    </citation>
    <scope>NUCLEOTIDE SEQUENCE [LARGE SCALE GENOMIC DNA]</scope>
    <source>
        <strain evidence="2 3">AS12</strain>
    </source>
</reference>
<name>A0ABU9SQN8_9ALTE</name>
<proteinExistence type="predicted"/>
<dbReference type="EMBL" id="JBBMQS010000001">
    <property type="protein sequence ID" value="MEM5496201.1"/>
    <property type="molecule type" value="Genomic_DNA"/>
</dbReference>
<dbReference type="InterPro" id="IPR045398">
    <property type="entry name" value="DUF6515"/>
</dbReference>
<sequence length="146" mass="16177">MKIHTAFIALSSCFLLSSCGLFHDRHSGGHGRGSINVRGGGNGSAALIVLGIGVAIGTIISNIPDKRTYIGSKRYYAQGVFYRDTPQGYEVISAPKGVWVNDIPVQHRQSRFQNKDYFESRGVWYRFDADAQRYQVISNPYTQNSG</sequence>
<evidence type="ECO:0000313" key="3">
    <source>
        <dbReference type="Proteomes" id="UP001461163"/>
    </source>
</evidence>